<dbReference type="GO" id="GO:0000049">
    <property type="term" value="F:tRNA binding"/>
    <property type="evidence" value="ECO:0007669"/>
    <property type="project" value="UniProtKB-UniRule"/>
</dbReference>
<comment type="similarity">
    <text evidence="1 2">Belongs to the DTD family.</text>
</comment>
<dbReference type="EC" id="3.1.1.-" evidence="2"/>
<keyword evidence="2" id="KW-0963">Cytoplasm</keyword>
<dbReference type="Gene3D" id="3.50.80.10">
    <property type="entry name" value="D-tyrosyl-tRNA(Tyr) deacylase"/>
    <property type="match status" value="1"/>
</dbReference>
<accession>A0A9X0YRD8</accession>
<dbReference type="GO" id="GO:0005737">
    <property type="term" value="C:cytoplasm"/>
    <property type="evidence" value="ECO:0007669"/>
    <property type="project" value="UniProtKB-SubCell"/>
</dbReference>
<dbReference type="Pfam" id="PF02580">
    <property type="entry name" value="Tyr_Deacylase"/>
    <property type="match status" value="1"/>
</dbReference>
<evidence type="ECO:0000313" key="3">
    <source>
        <dbReference type="EMBL" id="MBP2077475.1"/>
    </source>
</evidence>
<keyword evidence="2" id="KW-0694">RNA-binding</keyword>
<comment type="subcellular location">
    <subcellularLocation>
        <location evidence="2">Cytoplasm</location>
    </subcellularLocation>
</comment>
<protein>
    <recommendedName>
        <fullName evidence="2">D-aminoacyl-tRNA deacylase</fullName>
        <shortName evidence="2">DTD</shortName>
        <ecNumber evidence="2">3.1.1.96</ecNumber>
    </recommendedName>
    <alternativeName>
        <fullName evidence="2">Gly-tRNA(Ala) deacylase</fullName>
        <ecNumber evidence="2">3.1.1.-</ecNumber>
    </alternativeName>
</protein>
<gene>
    <name evidence="2" type="primary">dtd</name>
    <name evidence="3" type="ORF">J2Z64_001727</name>
</gene>
<dbReference type="GO" id="GO:0043908">
    <property type="term" value="F:Ser(Gly)-tRNA(Ala) hydrolase activity"/>
    <property type="evidence" value="ECO:0007669"/>
    <property type="project" value="UniProtKB-UniRule"/>
</dbReference>
<dbReference type="InterPro" id="IPR003732">
    <property type="entry name" value="Daa-tRNA_deacyls_DTD"/>
</dbReference>
<dbReference type="Proteomes" id="UP001138793">
    <property type="component" value="Unassembled WGS sequence"/>
</dbReference>
<reference evidence="3" key="1">
    <citation type="submission" date="2021-03" db="EMBL/GenBank/DDBJ databases">
        <title>Genomic Encyclopedia of Type Strains, Phase IV (KMG-IV): sequencing the most valuable type-strain genomes for metagenomic binning, comparative biology and taxonomic classification.</title>
        <authorList>
            <person name="Goeker M."/>
        </authorList>
    </citation>
    <scope>NUCLEOTIDE SEQUENCE</scope>
    <source>
        <strain evidence="3">DSM 107338</strain>
    </source>
</reference>
<sequence length="148" mass="16327">MKAVIQRAKDASVTVNDEIIGEIADGFVVLLGVTHDDTIDDVQYLVNKIVHLRVFEDENKKMNLSLKDIGGSILSISQFTLYGETRKGRRPSFIQAAKPEIANELYKSFNASIKEQGIPVETGEFGAMMDVQLTNVGPVTLIIDSKDK</sequence>
<evidence type="ECO:0000313" key="4">
    <source>
        <dbReference type="Proteomes" id="UP001138793"/>
    </source>
</evidence>
<dbReference type="AlphaFoldDB" id="A0A9X0YRD8"/>
<dbReference type="OrthoDB" id="9801395at2"/>
<dbReference type="RefSeq" id="WP_149475468.1">
    <property type="nucleotide sequence ID" value="NZ_JAGGMB010000004.1"/>
</dbReference>
<name>A0A9X0YRD8_9BACI</name>
<keyword evidence="2 3" id="KW-0378">Hydrolase</keyword>
<proteinExistence type="inferred from homology"/>
<dbReference type="HAMAP" id="MF_00518">
    <property type="entry name" value="Deacylase_Dtd"/>
    <property type="match status" value="1"/>
</dbReference>
<evidence type="ECO:0000256" key="2">
    <source>
        <dbReference type="HAMAP-Rule" id="MF_00518"/>
    </source>
</evidence>
<comment type="domain">
    <text evidence="2">A Gly-cisPro motif from one monomer fits into the active site of the other monomer to allow specific chiral rejection of L-amino acids.</text>
</comment>
<dbReference type="GO" id="GO:0019478">
    <property type="term" value="P:D-amino acid catabolic process"/>
    <property type="evidence" value="ECO:0007669"/>
    <property type="project" value="UniProtKB-UniRule"/>
</dbReference>
<dbReference type="InterPro" id="IPR023509">
    <property type="entry name" value="DTD-like_sf"/>
</dbReference>
<dbReference type="GO" id="GO:0106026">
    <property type="term" value="F:Gly-tRNA(Ala) deacylase activity"/>
    <property type="evidence" value="ECO:0007669"/>
    <property type="project" value="UniProtKB-UniRule"/>
</dbReference>
<comment type="catalytic activity">
    <reaction evidence="2">
        <text>a D-aminoacyl-tRNA + H2O = a tRNA + a D-alpha-amino acid + H(+)</text>
        <dbReference type="Rhea" id="RHEA:13953"/>
        <dbReference type="Rhea" id="RHEA-COMP:10123"/>
        <dbReference type="Rhea" id="RHEA-COMP:10124"/>
        <dbReference type="ChEBI" id="CHEBI:15377"/>
        <dbReference type="ChEBI" id="CHEBI:15378"/>
        <dbReference type="ChEBI" id="CHEBI:59871"/>
        <dbReference type="ChEBI" id="CHEBI:78442"/>
        <dbReference type="ChEBI" id="CHEBI:79333"/>
        <dbReference type="EC" id="3.1.1.96"/>
    </reaction>
</comment>
<organism evidence="3 4">
    <name type="scientific">Oceanobacillus polygoni</name>
    <dbReference type="NCBI Taxonomy" id="1235259"/>
    <lineage>
        <taxon>Bacteria</taxon>
        <taxon>Bacillati</taxon>
        <taxon>Bacillota</taxon>
        <taxon>Bacilli</taxon>
        <taxon>Bacillales</taxon>
        <taxon>Bacillaceae</taxon>
        <taxon>Oceanobacillus</taxon>
    </lineage>
</organism>
<dbReference type="EMBL" id="JAGGMB010000004">
    <property type="protein sequence ID" value="MBP2077475.1"/>
    <property type="molecule type" value="Genomic_DNA"/>
</dbReference>
<keyword evidence="2" id="KW-0820">tRNA-binding</keyword>
<dbReference type="CDD" id="cd00563">
    <property type="entry name" value="Dtyr_deacylase"/>
    <property type="match status" value="1"/>
</dbReference>
<dbReference type="EC" id="3.1.1.96" evidence="2"/>
<comment type="function">
    <text evidence="2">An aminoacyl-tRNA editing enzyme that deacylates mischarged D-aminoacyl-tRNAs. Also deacylates mischarged glycyl-tRNA(Ala), protecting cells against glycine mischarging by AlaRS. Acts via tRNA-based rather than protein-based catalysis; rejects L-amino acids rather than detecting D-amino acids in the active site. By recycling D-aminoacyl-tRNA to D-amino acids and free tRNA molecules, this enzyme counteracts the toxicity associated with the formation of D-aminoacyl-tRNA entities in vivo and helps enforce protein L-homochirality.</text>
</comment>
<dbReference type="FunFam" id="3.50.80.10:FF:000001">
    <property type="entry name" value="D-aminoacyl-tRNA deacylase"/>
    <property type="match status" value="1"/>
</dbReference>
<comment type="catalytic activity">
    <reaction evidence="2">
        <text>glycyl-tRNA(Ala) + H2O = tRNA(Ala) + glycine + H(+)</text>
        <dbReference type="Rhea" id="RHEA:53744"/>
        <dbReference type="Rhea" id="RHEA-COMP:9657"/>
        <dbReference type="Rhea" id="RHEA-COMP:13640"/>
        <dbReference type="ChEBI" id="CHEBI:15377"/>
        <dbReference type="ChEBI" id="CHEBI:15378"/>
        <dbReference type="ChEBI" id="CHEBI:57305"/>
        <dbReference type="ChEBI" id="CHEBI:78442"/>
        <dbReference type="ChEBI" id="CHEBI:78522"/>
    </reaction>
</comment>
<dbReference type="PANTHER" id="PTHR10472">
    <property type="entry name" value="D-TYROSYL-TRNA TYR DEACYLASE"/>
    <property type="match status" value="1"/>
</dbReference>
<dbReference type="GO" id="GO:0051500">
    <property type="term" value="F:D-tyrosyl-tRNA(Tyr) deacylase activity"/>
    <property type="evidence" value="ECO:0007669"/>
    <property type="project" value="TreeGrafter"/>
</dbReference>
<feature type="short sequence motif" description="Gly-cisPro motif, important for rejection of L-amino acids" evidence="2">
    <location>
        <begin position="137"/>
        <end position="138"/>
    </location>
</feature>
<dbReference type="NCBIfam" id="TIGR00256">
    <property type="entry name" value="D-aminoacyl-tRNA deacylase"/>
    <property type="match status" value="1"/>
</dbReference>
<dbReference type="PANTHER" id="PTHR10472:SF5">
    <property type="entry name" value="D-AMINOACYL-TRNA DEACYLASE 1"/>
    <property type="match status" value="1"/>
</dbReference>
<keyword evidence="4" id="KW-1185">Reference proteome</keyword>
<dbReference type="SUPFAM" id="SSF69500">
    <property type="entry name" value="DTD-like"/>
    <property type="match status" value="1"/>
</dbReference>
<evidence type="ECO:0000256" key="1">
    <source>
        <dbReference type="ARBA" id="ARBA00009673"/>
    </source>
</evidence>
<comment type="caution">
    <text evidence="3">The sequence shown here is derived from an EMBL/GenBank/DDBJ whole genome shotgun (WGS) entry which is preliminary data.</text>
</comment>
<comment type="subunit">
    <text evidence="2">Homodimer.</text>
</comment>